<name>A0A9D6V942_9BACT</name>
<dbReference type="InterPro" id="IPR003721">
    <property type="entry name" value="Pantoate_ligase"/>
</dbReference>
<evidence type="ECO:0000256" key="2">
    <source>
        <dbReference type="ARBA" id="ARBA00009256"/>
    </source>
</evidence>
<comment type="caution">
    <text evidence="9">The sequence shown here is derived from an EMBL/GenBank/DDBJ whole genome shotgun (WGS) entry which is preliminary data.</text>
</comment>
<comment type="miscellaneous">
    <text evidence="8">The reaction proceeds by a bi uni uni bi ping pong mechanism.</text>
</comment>
<feature type="binding site" evidence="8">
    <location>
        <begin position="147"/>
        <end position="150"/>
    </location>
    <ligand>
        <name>ATP</name>
        <dbReference type="ChEBI" id="CHEBI:30616"/>
    </ligand>
</feature>
<accession>A0A9D6V942</accession>
<evidence type="ECO:0000256" key="5">
    <source>
        <dbReference type="ARBA" id="ARBA00022741"/>
    </source>
</evidence>
<comment type="subcellular location">
    <subcellularLocation>
        <location evidence="8">Cytoplasm</location>
    </subcellularLocation>
</comment>
<evidence type="ECO:0000256" key="4">
    <source>
        <dbReference type="ARBA" id="ARBA00022655"/>
    </source>
</evidence>
<feature type="binding site" evidence="8">
    <location>
        <position position="176"/>
    </location>
    <ligand>
        <name>ATP</name>
        <dbReference type="ChEBI" id="CHEBI:30616"/>
    </ligand>
</feature>
<dbReference type="InterPro" id="IPR014729">
    <property type="entry name" value="Rossmann-like_a/b/a_fold"/>
</dbReference>
<reference evidence="9" key="1">
    <citation type="submission" date="2020-07" db="EMBL/GenBank/DDBJ databases">
        <title>Huge and variable diversity of episymbiotic CPR bacteria and DPANN archaea in groundwater ecosystems.</title>
        <authorList>
            <person name="He C.Y."/>
            <person name="Keren R."/>
            <person name="Whittaker M."/>
            <person name="Farag I.F."/>
            <person name="Doudna J."/>
            <person name="Cate J.H.D."/>
            <person name="Banfield J.F."/>
        </authorList>
    </citation>
    <scope>NUCLEOTIDE SEQUENCE</scope>
    <source>
        <strain evidence="9">NC_groundwater_1664_Pr3_B-0.1um_52_9</strain>
    </source>
</reference>
<dbReference type="GO" id="GO:0004592">
    <property type="term" value="F:pantoate-beta-alanine ligase activity"/>
    <property type="evidence" value="ECO:0007669"/>
    <property type="project" value="UniProtKB-UniRule"/>
</dbReference>
<feature type="binding site" evidence="8">
    <location>
        <begin position="184"/>
        <end position="187"/>
    </location>
    <ligand>
        <name>ATP</name>
        <dbReference type="ChEBI" id="CHEBI:30616"/>
    </ligand>
</feature>
<dbReference type="GO" id="GO:0005829">
    <property type="term" value="C:cytosol"/>
    <property type="evidence" value="ECO:0007669"/>
    <property type="project" value="TreeGrafter"/>
</dbReference>
<dbReference type="SUPFAM" id="SSF52374">
    <property type="entry name" value="Nucleotidylyl transferase"/>
    <property type="match status" value="1"/>
</dbReference>
<keyword evidence="6 8" id="KW-0067">ATP-binding</keyword>
<comment type="pathway">
    <text evidence="1 8">Cofactor biosynthesis; (R)-pantothenate biosynthesis; (R)-pantothenate from (R)-pantoate and beta-alanine: step 1/1.</text>
</comment>
<evidence type="ECO:0000256" key="7">
    <source>
        <dbReference type="ARBA" id="ARBA00048258"/>
    </source>
</evidence>
<dbReference type="GO" id="GO:0005524">
    <property type="term" value="F:ATP binding"/>
    <property type="evidence" value="ECO:0007669"/>
    <property type="project" value="UniProtKB-KW"/>
</dbReference>
<evidence type="ECO:0000256" key="3">
    <source>
        <dbReference type="ARBA" id="ARBA00022598"/>
    </source>
</evidence>
<dbReference type="Pfam" id="PF02569">
    <property type="entry name" value="Pantoate_ligase"/>
    <property type="match status" value="1"/>
</dbReference>
<proteinExistence type="inferred from homology"/>
<dbReference type="PANTHER" id="PTHR21299:SF1">
    <property type="entry name" value="PANTOATE--BETA-ALANINE LIGASE"/>
    <property type="match status" value="1"/>
</dbReference>
<feature type="binding site" evidence="8">
    <location>
        <position position="153"/>
    </location>
    <ligand>
        <name>(R)-pantoate</name>
        <dbReference type="ChEBI" id="CHEBI:15980"/>
    </ligand>
</feature>
<dbReference type="Gene3D" id="3.30.1300.10">
    <property type="entry name" value="Pantoate-beta-alanine ligase, C-terminal domain"/>
    <property type="match status" value="1"/>
</dbReference>
<comment type="function">
    <text evidence="8">Catalyzes the condensation of pantoate with beta-alanine in an ATP-dependent reaction via a pantoyl-adenylate intermediate.</text>
</comment>
<evidence type="ECO:0000256" key="6">
    <source>
        <dbReference type="ARBA" id="ARBA00022840"/>
    </source>
</evidence>
<dbReference type="HAMAP" id="MF_00158">
    <property type="entry name" value="PanC"/>
    <property type="match status" value="1"/>
</dbReference>
<gene>
    <name evidence="8" type="primary">panC</name>
    <name evidence="9" type="ORF">HY912_22155</name>
</gene>
<comment type="catalytic activity">
    <reaction evidence="7 8">
        <text>(R)-pantoate + beta-alanine + ATP = (R)-pantothenate + AMP + diphosphate + H(+)</text>
        <dbReference type="Rhea" id="RHEA:10912"/>
        <dbReference type="ChEBI" id="CHEBI:15378"/>
        <dbReference type="ChEBI" id="CHEBI:15980"/>
        <dbReference type="ChEBI" id="CHEBI:29032"/>
        <dbReference type="ChEBI" id="CHEBI:30616"/>
        <dbReference type="ChEBI" id="CHEBI:33019"/>
        <dbReference type="ChEBI" id="CHEBI:57966"/>
        <dbReference type="ChEBI" id="CHEBI:456215"/>
        <dbReference type="EC" id="6.3.2.1"/>
    </reaction>
</comment>
<keyword evidence="3 8" id="KW-0436">Ligase</keyword>
<feature type="active site" description="Proton donor" evidence="8">
    <location>
        <position position="37"/>
    </location>
</feature>
<sequence>MEVLNTVQQMKLWSRNRRQAGKTIGFVPTMGYLHEGHLSLMRQAREQNDFLVTSIFVNPTQFGRNEDLDSYPKAPEADSRKCEECGVDALFMPRNEDMYRPNFQTYVEVEKVSGPLCGASRPGHFRGVATVVLKLFNIVQASSAYFGEKDYQQLQVIKTMARDLDLPVSIVPCSTVRDSDGLAMSSRNSYLSSEERKQAVCLHQALETAEELFRSGEAEPDNYLKAMSDRIGKEPLAEIDYVELVHPQTLQRLANVDALGALAVMAVRIGKTRLIDNKVLGSGFID</sequence>
<dbReference type="Proteomes" id="UP000807825">
    <property type="component" value="Unassembled WGS sequence"/>
</dbReference>
<dbReference type="NCBIfam" id="TIGR00018">
    <property type="entry name" value="panC"/>
    <property type="match status" value="1"/>
</dbReference>
<dbReference type="AlphaFoldDB" id="A0A9D6V942"/>
<dbReference type="NCBIfam" id="TIGR00125">
    <property type="entry name" value="cyt_tran_rel"/>
    <property type="match status" value="1"/>
</dbReference>
<evidence type="ECO:0000256" key="8">
    <source>
        <dbReference type="HAMAP-Rule" id="MF_00158"/>
    </source>
</evidence>
<organism evidence="9 10">
    <name type="scientific">Desulfomonile tiedjei</name>
    <dbReference type="NCBI Taxonomy" id="2358"/>
    <lineage>
        <taxon>Bacteria</taxon>
        <taxon>Pseudomonadati</taxon>
        <taxon>Thermodesulfobacteriota</taxon>
        <taxon>Desulfomonilia</taxon>
        <taxon>Desulfomonilales</taxon>
        <taxon>Desulfomonilaceae</taxon>
        <taxon>Desulfomonile</taxon>
    </lineage>
</organism>
<evidence type="ECO:0000313" key="9">
    <source>
        <dbReference type="EMBL" id="MBI5252206.1"/>
    </source>
</evidence>
<comment type="subunit">
    <text evidence="8">Homodimer.</text>
</comment>
<dbReference type="GO" id="GO:0015940">
    <property type="term" value="P:pantothenate biosynthetic process"/>
    <property type="evidence" value="ECO:0007669"/>
    <property type="project" value="UniProtKB-UniRule"/>
</dbReference>
<dbReference type="EMBL" id="JACRDE010000579">
    <property type="protein sequence ID" value="MBI5252206.1"/>
    <property type="molecule type" value="Genomic_DNA"/>
</dbReference>
<feature type="binding site" evidence="8">
    <location>
        <begin position="30"/>
        <end position="37"/>
    </location>
    <ligand>
        <name>ATP</name>
        <dbReference type="ChEBI" id="CHEBI:30616"/>
    </ligand>
</feature>
<dbReference type="Gene3D" id="3.40.50.620">
    <property type="entry name" value="HUPs"/>
    <property type="match status" value="1"/>
</dbReference>
<keyword evidence="4 8" id="KW-0566">Pantothenate biosynthesis</keyword>
<dbReference type="PANTHER" id="PTHR21299">
    <property type="entry name" value="CYTIDYLATE KINASE/PANTOATE-BETA-ALANINE LIGASE"/>
    <property type="match status" value="1"/>
</dbReference>
<dbReference type="CDD" id="cd00560">
    <property type="entry name" value="PanC"/>
    <property type="match status" value="1"/>
</dbReference>
<dbReference type="InterPro" id="IPR042176">
    <property type="entry name" value="Pantoate_ligase_C"/>
</dbReference>
<dbReference type="InterPro" id="IPR004821">
    <property type="entry name" value="Cyt_trans-like"/>
</dbReference>
<dbReference type="FunFam" id="3.40.50.620:FF:000013">
    <property type="entry name" value="Pantothenate synthetase"/>
    <property type="match status" value="1"/>
</dbReference>
<comment type="similarity">
    <text evidence="2 8">Belongs to the pantothenate synthetase family.</text>
</comment>
<feature type="binding site" evidence="8">
    <location>
        <position position="61"/>
    </location>
    <ligand>
        <name>(R)-pantoate</name>
        <dbReference type="ChEBI" id="CHEBI:15980"/>
    </ligand>
</feature>
<evidence type="ECO:0000313" key="10">
    <source>
        <dbReference type="Proteomes" id="UP000807825"/>
    </source>
</evidence>
<protein>
    <recommendedName>
        <fullName evidence="8">Pantothenate synthetase</fullName>
        <shortName evidence="8">PS</shortName>
        <ecNumber evidence="8">6.3.2.1</ecNumber>
    </recommendedName>
    <alternativeName>
        <fullName evidence="8">Pantoate--beta-alanine ligase</fullName>
    </alternativeName>
    <alternativeName>
        <fullName evidence="8">Pantoate-activating enzyme</fullName>
    </alternativeName>
</protein>
<keyword evidence="8" id="KW-0963">Cytoplasm</keyword>
<dbReference type="EC" id="6.3.2.1" evidence="8"/>
<feature type="binding site" evidence="8">
    <location>
        <position position="61"/>
    </location>
    <ligand>
        <name>beta-alanine</name>
        <dbReference type="ChEBI" id="CHEBI:57966"/>
    </ligand>
</feature>
<keyword evidence="5 8" id="KW-0547">Nucleotide-binding</keyword>
<evidence type="ECO:0000256" key="1">
    <source>
        <dbReference type="ARBA" id="ARBA00004990"/>
    </source>
</evidence>